<dbReference type="InterPro" id="IPR044095">
    <property type="entry name" value="ADCK2_dom"/>
</dbReference>
<dbReference type="InterPro" id="IPR052402">
    <property type="entry name" value="ADCK_kinase"/>
</dbReference>
<dbReference type="InterPro" id="IPR011009">
    <property type="entry name" value="Kinase-like_dom_sf"/>
</dbReference>
<keyword evidence="3" id="KW-1185">Reference proteome</keyword>
<feature type="domain" description="ABC1 atypical kinase-like" evidence="2">
    <location>
        <begin position="301"/>
        <end position="520"/>
    </location>
</feature>
<dbReference type="GO" id="GO:0016301">
    <property type="term" value="F:kinase activity"/>
    <property type="evidence" value="ECO:0007669"/>
    <property type="project" value="UniProtKB-KW"/>
</dbReference>
<evidence type="ECO:0000259" key="2">
    <source>
        <dbReference type="Pfam" id="PF03109"/>
    </source>
</evidence>
<reference evidence="4" key="1">
    <citation type="submission" date="2025-08" db="UniProtKB">
        <authorList>
            <consortium name="RefSeq"/>
        </authorList>
    </citation>
    <scope>IDENTIFICATION</scope>
</reference>
<dbReference type="GeneID" id="101864106"/>
<gene>
    <name evidence="4" type="primary">LOC101864106</name>
</gene>
<dbReference type="Proteomes" id="UP000694888">
    <property type="component" value="Unplaced"/>
</dbReference>
<keyword evidence="4" id="KW-0808">Transferase</keyword>
<dbReference type="InterPro" id="IPR004147">
    <property type="entry name" value="ABC1_dom"/>
</dbReference>
<evidence type="ECO:0000313" key="4">
    <source>
        <dbReference type="RefSeq" id="XP_005111035.1"/>
    </source>
</evidence>
<comment type="similarity">
    <text evidence="1">Belongs to the protein kinase superfamily. ADCK protein kinase family.</text>
</comment>
<dbReference type="PANTHER" id="PTHR45890">
    <property type="entry name" value="AARF DOMAIN CONTAINING KINASE 2 (PREDICTED)"/>
    <property type="match status" value="1"/>
</dbReference>
<dbReference type="CDD" id="cd13971">
    <property type="entry name" value="ADCK2-like"/>
    <property type="match status" value="1"/>
</dbReference>
<evidence type="ECO:0000313" key="3">
    <source>
        <dbReference type="Proteomes" id="UP000694888"/>
    </source>
</evidence>
<proteinExistence type="inferred from homology"/>
<sequence>MMSPVRRILTSTSFHTGVPSHIQRMLMKTTQLTLRNKVSFIVGNRSSVKIGQRMRVCISSLLLGVPVACISSEMFTKFPFKVFNHLFYVAQCETMDNAVIMVKKDEQFCPSLQERIVERLLLCLRAIHLSVLFFPLLVLYPVSYLHVSCFQLWLSLLYRATERSGATFIKLGQWASTRRDLFSPDFCECFSRLHHRVRPHAWSHTVETLKEAFGSNWRLILGLQEKQEPIGSGCIAQVYKGSIPSSFASSEITKEIRDEDDHQIFYEEGVEVASLPVDSHTDALSTANTNNSDPGTSDVIPVAIKVLHPNIRETFHRDLVLMAATAKYLTKLFPKLHWVNLNQCVQEFSETMNRQLDMRHEARNLQRFTRNFHNVSSIRVPQPIPALVRRNILVETFEEGISVGQVVSDHSYPTELREHLAKLGMDLLMRMVFVDNLVHADLHPGNLLVQNLESFHKEKTAVVEVDALDVMVVDVRPMEESAVRLVLLDCGITTSLEPEDRLKFMEVFTAVVKGDGVAVADLFLSKSAVNHCTDKNLFRTEMSQVVLKGRQNLSSISKIKVAELMHEVFDVLSRHKIQLESSFATIILAIAMLEGLGRSLDPNLDLLQQARPIVLNSAFR</sequence>
<accession>A0ABM0K836</accession>
<dbReference type="PANTHER" id="PTHR45890:SF1">
    <property type="entry name" value="AARF DOMAIN CONTAINING KINASE 2"/>
    <property type="match status" value="1"/>
</dbReference>
<dbReference type="RefSeq" id="XP_005111035.1">
    <property type="nucleotide sequence ID" value="XM_005110978.3"/>
</dbReference>
<protein>
    <submittedName>
        <fullName evidence="4">Uncharacterized aarF domain-containing protein kinase 2</fullName>
    </submittedName>
</protein>
<name>A0ABM0K836_APLCA</name>
<dbReference type="SUPFAM" id="SSF56112">
    <property type="entry name" value="Protein kinase-like (PK-like)"/>
    <property type="match status" value="1"/>
</dbReference>
<evidence type="ECO:0000256" key="1">
    <source>
        <dbReference type="ARBA" id="ARBA00009670"/>
    </source>
</evidence>
<dbReference type="Pfam" id="PF03109">
    <property type="entry name" value="ABC1"/>
    <property type="match status" value="1"/>
</dbReference>
<organism evidence="3 4">
    <name type="scientific">Aplysia californica</name>
    <name type="common">California sea hare</name>
    <dbReference type="NCBI Taxonomy" id="6500"/>
    <lineage>
        <taxon>Eukaryota</taxon>
        <taxon>Metazoa</taxon>
        <taxon>Spiralia</taxon>
        <taxon>Lophotrochozoa</taxon>
        <taxon>Mollusca</taxon>
        <taxon>Gastropoda</taxon>
        <taxon>Heterobranchia</taxon>
        <taxon>Euthyneura</taxon>
        <taxon>Tectipleura</taxon>
        <taxon>Aplysiida</taxon>
        <taxon>Aplysioidea</taxon>
        <taxon>Aplysiidae</taxon>
        <taxon>Aplysia</taxon>
    </lineage>
</organism>
<keyword evidence="4" id="KW-0418">Kinase</keyword>